<name>W1F3T1_ECOLX</name>
<organism evidence="1 2">
    <name type="scientific">Escherichia coli ISC7</name>
    <dbReference type="NCBI Taxonomy" id="1432555"/>
    <lineage>
        <taxon>Bacteria</taxon>
        <taxon>Pseudomonadati</taxon>
        <taxon>Pseudomonadota</taxon>
        <taxon>Gammaproteobacteria</taxon>
        <taxon>Enterobacterales</taxon>
        <taxon>Enterobacteriaceae</taxon>
        <taxon>Escherichia</taxon>
    </lineage>
</organism>
<reference evidence="1 2" key="1">
    <citation type="submission" date="2013-10" db="EMBL/GenBank/DDBJ databases">
        <title>Antibiotic resistance diversity of beta-lactamase producers in the General Hospital Vienna.</title>
        <authorList>
            <person name="Barisic I."/>
            <person name="Mitteregger D."/>
            <person name="Hirschl A.M."/>
            <person name="Noehammer C."/>
            <person name="Wiesinger-Mayr H."/>
        </authorList>
    </citation>
    <scope>NUCLEOTIDE SEQUENCE [LARGE SCALE GENOMIC DNA]</scope>
    <source>
        <strain evidence="1 2">ISC7</strain>
    </source>
</reference>
<comment type="caution">
    <text evidence="1">The sequence shown here is derived from an EMBL/GenBank/DDBJ whole genome shotgun (WGS) entry which is preliminary data.</text>
</comment>
<dbReference type="Proteomes" id="UP000019199">
    <property type="component" value="Unassembled WGS sequence"/>
</dbReference>
<evidence type="ECO:0000313" key="2">
    <source>
        <dbReference type="Proteomes" id="UP000019199"/>
    </source>
</evidence>
<accession>W1F3T1</accession>
<sequence length="43" mass="5264">MLLYINDSDVCRLNIVLSIHHKKCIIRFKRCLCLYEYIIFRGF</sequence>
<dbReference type="EMBL" id="CBWN010000132">
    <property type="protein sequence ID" value="CDL28470.1"/>
    <property type="molecule type" value="Genomic_DNA"/>
</dbReference>
<proteinExistence type="predicted"/>
<protein>
    <submittedName>
        <fullName evidence="1">Uncharacterized protein</fullName>
    </submittedName>
</protein>
<evidence type="ECO:0000313" key="1">
    <source>
        <dbReference type="EMBL" id="CDL28470.1"/>
    </source>
</evidence>
<dbReference type="AlphaFoldDB" id="W1F3T1"/>